<gene>
    <name evidence="4" type="primary">tpd52</name>
</gene>
<dbReference type="InterPro" id="IPR007327">
    <property type="entry name" value="TPD52"/>
</dbReference>
<dbReference type="Ensembl" id="ENSGMOT00000037438.1">
    <property type="protein sequence ID" value="ENSGMOP00000051380.1"/>
    <property type="gene ID" value="ENSGMOG00000033740.1"/>
</dbReference>
<dbReference type="PANTHER" id="PTHR19307:SF12">
    <property type="entry name" value="TUMOR PROTEIN D52"/>
    <property type="match status" value="1"/>
</dbReference>
<proteinExistence type="inferred from homology"/>
<protein>
    <submittedName>
        <fullName evidence="4">Tumor protein D52</fullName>
    </submittedName>
</protein>
<dbReference type="Pfam" id="PF04201">
    <property type="entry name" value="TPD52"/>
    <property type="match status" value="1"/>
</dbReference>
<dbReference type="GeneTree" id="ENSGT00940000155294"/>
<evidence type="ECO:0000313" key="5">
    <source>
        <dbReference type="Proteomes" id="UP000694546"/>
    </source>
</evidence>
<dbReference type="GO" id="GO:0005737">
    <property type="term" value="C:cytoplasm"/>
    <property type="evidence" value="ECO:0007669"/>
    <property type="project" value="TreeGrafter"/>
</dbReference>
<evidence type="ECO:0000256" key="3">
    <source>
        <dbReference type="SAM" id="MobiDB-lite"/>
    </source>
</evidence>
<evidence type="ECO:0000313" key="4">
    <source>
        <dbReference type="Ensembl" id="ENSGMOP00000051380.1"/>
    </source>
</evidence>
<reference evidence="4" key="1">
    <citation type="submission" date="2025-08" db="UniProtKB">
        <authorList>
            <consortium name="Ensembl"/>
        </authorList>
    </citation>
    <scope>IDENTIFICATION</scope>
</reference>
<sequence length="192" mass="20771">MEIADKGQQMLSDPQPEVGEDAVSSMGPAPPALVPSLSPEEQEALQGELAKVEDEILTLSQVLTAKEKELAEIKKKLGITPLNELKQNFSRSWQEVTTSNAYRRTSESFSLAGLKASAALSTVGSAISRKLEDVKNKPTFRSFEEKVGTLKTKMSPSGTLSNHDNQDGSAGLDPEPLFSQPNELPNQEPPTH</sequence>
<keyword evidence="5" id="KW-1185">Reference proteome</keyword>
<feature type="compositionally biased region" description="Polar residues" evidence="3">
    <location>
        <begin position="152"/>
        <end position="163"/>
    </location>
</feature>
<organism evidence="4 5">
    <name type="scientific">Gadus morhua</name>
    <name type="common">Atlantic cod</name>
    <dbReference type="NCBI Taxonomy" id="8049"/>
    <lineage>
        <taxon>Eukaryota</taxon>
        <taxon>Metazoa</taxon>
        <taxon>Chordata</taxon>
        <taxon>Craniata</taxon>
        <taxon>Vertebrata</taxon>
        <taxon>Euteleostomi</taxon>
        <taxon>Actinopterygii</taxon>
        <taxon>Neopterygii</taxon>
        <taxon>Teleostei</taxon>
        <taxon>Neoteleostei</taxon>
        <taxon>Acanthomorphata</taxon>
        <taxon>Zeiogadaria</taxon>
        <taxon>Gadariae</taxon>
        <taxon>Gadiformes</taxon>
        <taxon>Gadoidei</taxon>
        <taxon>Gadidae</taxon>
        <taxon>Gadus</taxon>
    </lineage>
</organism>
<dbReference type="GO" id="GO:0030183">
    <property type="term" value="P:B cell differentiation"/>
    <property type="evidence" value="ECO:0007669"/>
    <property type="project" value="TreeGrafter"/>
</dbReference>
<dbReference type="Proteomes" id="UP000694546">
    <property type="component" value="Chromosome 22"/>
</dbReference>
<reference evidence="4" key="2">
    <citation type="submission" date="2025-09" db="UniProtKB">
        <authorList>
            <consortium name="Ensembl"/>
        </authorList>
    </citation>
    <scope>IDENTIFICATION</scope>
</reference>
<name>A0A8C5FPD2_GADMO</name>
<dbReference type="AlphaFoldDB" id="A0A8C5FPD2"/>
<feature type="region of interest" description="Disordered" evidence="3">
    <location>
        <begin position="146"/>
        <end position="192"/>
    </location>
</feature>
<dbReference type="PANTHER" id="PTHR19307">
    <property type="entry name" value="TUMOR PROTEIN D52"/>
    <property type="match status" value="1"/>
</dbReference>
<keyword evidence="2" id="KW-0175">Coiled coil</keyword>
<evidence type="ECO:0000256" key="2">
    <source>
        <dbReference type="ARBA" id="ARBA00023054"/>
    </source>
</evidence>
<comment type="similarity">
    <text evidence="1">Belongs to the TPD52 family.</text>
</comment>
<feature type="compositionally biased region" description="Polar residues" evidence="3">
    <location>
        <begin position="179"/>
        <end position="192"/>
    </location>
</feature>
<evidence type="ECO:0000256" key="1">
    <source>
        <dbReference type="ARBA" id="ARBA00005702"/>
    </source>
</evidence>
<accession>A0A8C5FPD2</accession>
<feature type="region of interest" description="Disordered" evidence="3">
    <location>
        <begin position="1"/>
        <end position="46"/>
    </location>
</feature>